<keyword evidence="2" id="KW-1185">Reference proteome</keyword>
<dbReference type="EMBL" id="JAEVLS010000001">
    <property type="protein sequence ID" value="MBM0103558.1"/>
    <property type="molecule type" value="Genomic_DNA"/>
</dbReference>
<evidence type="ECO:0000313" key="2">
    <source>
        <dbReference type="Proteomes" id="UP000661077"/>
    </source>
</evidence>
<reference evidence="1 2" key="1">
    <citation type="journal article" date="2021" name="Int. J. Syst. Evol. Microbiol.">
        <title>Steroidobacter gossypii sp. nov., isolated from soil of cotton cropping field.</title>
        <authorList>
            <person name="Huang R."/>
            <person name="Yang S."/>
            <person name="Zhen C."/>
            <person name="Liu W."/>
        </authorList>
    </citation>
    <scope>NUCLEOTIDE SEQUENCE [LARGE SCALE GENOMIC DNA]</scope>
    <source>
        <strain evidence="1 2">S1-65</strain>
    </source>
</reference>
<dbReference type="RefSeq" id="WP_203165523.1">
    <property type="nucleotide sequence ID" value="NZ_JAEVLS010000001.1"/>
</dbReference>
<protein>
    <submittedName>
        <fullName evidence="1">Uncharacterized protein</fullName>
    </submittedName>
</protein>
<accession>A0ABS1WRG2</accession>
<dbReference type="Proteomes" id="UP000661077">
    <property type="component" value="Unassembled WGS sequence"/>
</dbReference>
<sequence length="92" mass="10710">MKKKDDLGEWGEGGEPEHRIAFPFRIWTDERDFKIGLVDAKDSPWSHVTFLGRILDRDEALKHEWIDDVFHITDHMVTDDAEITQYFGAHGA</sequence>
<gene>
    <name evidence="1" type="ORF">JM946_02330</name>
</gene>
<name>A0ABS1WRG2_9GAMM</name>
<proteinExistence type="predicted"/>
<organism evidence="1 2">
    <name type="scientific">Steroidobacter gossypii</name>
    <dbReference type="NCBI Taxonomy" id="2805490"/>
    <lineage>
        <taxon>Bacteria</taxon>
        <taxon>Pseudomonadati</taxon>
        <taxon>Pseudomonadota</taxon>
        <taxon>Gammaproteobacteria</taxon>
        <taxon>Steroidobacterales</taxon>
        <taxon>Steroidobacteraceae</taxon>
        <taxon>Steroidobacter</taxon>
    </lineage>
</organism>
<comment type="caution">
    <text evidence="1">The sequence shown here is derived from an EMBL/GenBank/DDBJ whole genome shotgun (WGS) entry which is preliminary data.</text>
</comment>
<evidence type="ECO:0000313" key="1">
    <source>
        <dbReference type="EMBL" id="MBM0103558.1"/>
    </source>
</evidence>